<evidence type="ECO:0000256" key="5">
    <source>
        <dbReference type="ARBA" id="ARBA00023136"/>
    </source>
</evidence>
<protein>
    <submittedName>
        <fullName evidence="7">Membrane protein</fullName>
    </submittedName>
</protein>
<feature type="transmembrane region" description="Helical" evidence="6">
    <location>
        <begin position="137"/>
        <end position="155"/>
    </location>
</feature>
<evidence type="ECO:0000313" key="7">
    <source>
        <dbReference type="EMBL" id="BDU78740.1"/>
    </source>
</evidence>
<feature type="transmembrane region" description="Helical" evidence="6">
    <location>
        <begin position="109"/>
        <end position="131"/>
    </location>
</feature>
<feature type="transmembrane region" description="Helical" evidence="6">
    <location>
        <begin position="83"/>
        <end position="102"/>
    </location>
</feature>
<dbReference type="EMBL" id="AP027081">
    <property type="protein sequence ID" value="BDU78740.1"/>
    <property type="molecule type" value="Genomic_DNA"/>
</dbReference>
<keyword evidence="4 6" id="KW-1133">Transmembrane helix</keyword>
<dbReference type="GO" id="GO:0016020">
    <property type="term" value="C:membrane"/>
    <property type="evidence" value="ECO:0007669"/>
    <property type="project" value="UniProtKB-SubCell"/>
</dbReference>
<feature type="transmembrane region" description="Helical" evidence="6">
    <location>
        <begin position="231"/>
        <end position="251"/>
    </location>
</feature>
<dbReference type="Proteomes" id="UP001228113">
    <property type="component" value="Chromosome"/>
</dbReference>
<keyword evidence="3 6" id="KW-0812">Transmembrane</keyword>
<reference evidence="7" key="1">
    <citation type="journal article" date="2023" name="Int. J. Syst. Evol. Microbiol.">
        <title>Mesoterricola silvestris gen. nov., sp. nov., Mesoterricola sediminis sp. nov., Geothrix oryzae sp. nov., Geothrix edaphica sp. nov., Geothrix rubra sp. nov., and Geothrix limicola sp. nov., six novel members of Acidobacteriota isolated from soils.</title>
        <authorList>
            <person name="Itoh H."/>
            <person name="Sugisawa Y."/>
            <person name="Mise K."/>
            <person name="Xu Z."/>
            <person name="Kuniyasu M."/>
            <person name="Ushijima N."/>
            <person name="Kawano K."/>
            <person name="Kobayashi E."/>
            <person name="Shiratori Y."/>
            <person name="Masuda Y."/>
            <person name="Senoo K."/>
        </authorList>
    </citation>
    <scope>NUCLEOTIDE SEQUENCE</scope>
    <source>
        <strain evidence="7">W786</strain>
    </source>
</reference>
<dbReference type="KEGG" id="msea:METESE_36980"/>
<name>A0AA48KF63_9BACT</name>
<gene>
    <name evidence="7" type="ORF">METESE_36980</name>
</gene>
<evidence type="ECO:0000256" key="4">
    <source>
        <dbReference type="ARBA" id="ARBA00022989"/>
    </source>
</evidence>
<feature type="transmembrane region" description="Helical" evidence="6">
    <location>
        <begin position="288"/>
        <end position="307"/>
    </location>
</feature>
<organism evidence="7 8">
    <name type="scientific">Mesoterricola sediminis</name>
    <dbReference type="NCBI Taxonomy" id="2927980"/>
    <lineage>
        <taxon>Bacteria</taxon>
        <taxon>Pseudomonadati</taxon>
        <taxon>Acidobacteriota</taxon>
        <taxon>Holophagae</taxon>
        <taxon>Holophagales</taxon>
        <taxon>Holophagaceae</taxon>
        <taxon>Mesoterricola</taxon>
    </lineage>
</organism>
<proteinExistence type="inferred from homology"/>
<evidence type="ECO:0000313" key="8">
    <source>
        <dbReference type="Proteomes" id="UP001228113"/>
    </source>
</evidence>
<dbReference type="RefSeq" id="WP_243335786.1">
    <property type="nucleotide sequence ID" value="NZ_AP027081.1"/>
</dbReference>
<evidence type="ECO:0000256" key="3">
    <source>
        <dbReference type="ARBA" id="ARBA00022692"/>
    </source>
</evidence>
<dbReference type="InterPro" id="IPR005496">
    <property type="entry name" value="Integral_membrane_TerC"/>
</dbReference>
<dbReference type="PANTHER" id="PTHR30238">
    <property type="entry name" value="MEMBRANE BOUND PREDICTED REDOX MODULATOR"/>
    <property type="match status" value="1"/>
</dbReference>
<feature type="transmembrane region" description="Helical" evidence="6">
    <location>
        <begin position="44"/>
        <end position="63"/>
    </location>
</feature>
<dbReference type="AlphaFoldDB" id="A0AA48KF63"/>
<dbReference type="InterPro" id="IPR022369">
    <property type="entry name" value="Integral_membrane_TerC_rswitch"/>
</dbReference>
<accession>A0AA48KF63</accession>
<comment type="subcellular location">
    <subcellularLocation>
        <location evidence="1">Membrane</location>
        <topology evidence="1">Multi-pass membrane protein</topology>
    </subcellularLocation>
</comment>
<dbReference type="NCBIfam" id="TIGR03718">
    <property type="entry name" value="R_switched_Alx"/>
    <property type="match status" value="1"/>
</dbReference>
<feature type="transmembrane region" description="Helical" evidence="6">
    <location>
        <begin position="12"/>
        <end position="32"/>
    </location>
</feature>
<evidence type="ECO:0000256" key="2">
    <source>
        <dbReference type="ARBA" id="ARBA00007511"/>
    </source>
</evidence>
<keyword evidence="5 6" id="KW-0472">Membrane</keyword>
<feature type="transmembrane region" description="Helical" evidence="6">
    <location>
        <begin position="201"/>
        <end position="225"/>
    </location>
</feature>
<dbReference type="Pfam" id="PF03741">
    <property type="entry name" value="TerC"/>
    <property type="match status" value="1"/>
</dbReference>
<feature type="transmembrane region" description="Helical" evidence="6">
    <location>
        <begin position="263"/>
        <end position="282"/>
    </location>
</feature>
<comment type="similarity">
    <text evidence="2">Belongs to the TerC family.</text>
</comment>
<sequence length="316" mass="35264">MFHALLDSAPWWAWLGFHLIVFVMLALDLGIFNRKEHEPSMRESGAWTAVWILLALAFNAAVWKYMGPVKAGEYLAGYLLEKSLSVDNLFVFVLVFGAFQVPRRNQHRVLYWGVLGALVMRAAMILAGTALLRRFEWMTFVFGGFLLYTGIKMLLTQDDEPADPRNGAAARVFRKVVPYDPEGGFSHLVHRRNHRFYATPMLLVLVVVEITDLVFAVDSIPAVLAVTRDPFIVYTSNVFAILGLRSLYFLLARMIDKFHHLGTGLAVILALVGIKMCLSHWVHVGIGVSLLVIAAILAGCIAASLLWPPKDKEAGQ</sequence>
<keyword evidence="8" id="KW-1185">Reference proteome</keyword>
<dbReference type="PANTHER" id="PTHR30238:SF0">
    <property type="entry name" value="THYLAKOID MEMBRANE PROTEIN TERC, CHLOROPLASTIC"/>
    <property type="match status" value="1"/>
</dbReference>
<evidence type="ECO:0000256" key="1">
    <source>
        <dbReference type="ARBA" id="ARBA00004141"/>
    </source>
</evidence>
<evidence type="ECO:0000256" key="6">
    <source>
        <dbReference type="SAM" id="Phobius"/>
    </source>
</evidence>